<dbReference type="Gene3D" id="2.60.120.260">
    <property type="entry name" value="Galactose-binding domain-like"/>
    <property type="match status" value="1"/>
</dbReference>
<name>A0A1V5MK87_UNCT6</name>
<dbReference type="Proteomes" id="UP000485484">
    <property type="component" value="Unassembled WGS sequence"/>
</dbReference>
<comment type="caution">
    <text evidence="1">The sequence shown here is derived from an EMBL/GenBank/DDBJ whole genome shotgun (WGS) entry which is preliminary data.</text>
</comment>
<evidence type="ECO:0000313" key="2">
    <source>
        <dbReference type="Proteomes" id="UP000485484"/>
    </source>
</evidence>
<protein>
    <submittedName>
        <fullName evidence="1">Uncharacterized protein</fullName>
    </submittedName>
</protein>
<dbReference type="EMBL" id="MWAK01000015">
    <property type="protein sequence ID" value="OPZ93619.1"/>
    <property type="molecule type" value="Genomic_DNA"/>
</dbReference>
<accession>A0A1V5MK87</accession>
<dbReference type="AlphaFoldDB" id="A0A1V5MK87"/>
<proteinExistence type="predicted"/>
<organism evidence="1 2">
    <name type="scientific">candidate division TA06 bacterium ADurb.Bin417</name>
    <dbReference type="NCBI Taxonomy" id="1852828"/>
    <lineage>
        <taxon>Bacteria</taxon>
        <taxon>Bacteria division TA06</taxon>
    </lineage>
</organism>
<reference evidence="1 2" key="1">
    <citation type="submission" date="2017-02" db="EMBL/GenBank/DDBJ databases">
        <title>Delving into the versatile metabolic prowess of the omnipresent phylum Bacteroidetes.</title>
        <authorList>
            <person name="Nobu M.K."/>
            <person name="Mei R."/>
            <person name="Narihiro T."/>
            <person name="Kuroda K."/>
            <person name="Liu W.-T."/>
        </authorList>
    </citation>
    <scope>NUCLEOTIDE SEQUENCE [LARGE SCALE GENOMIC DNA]</scope>
    <source>
        <strain evidence="1">ADurb.Bin417</strain>
    </source>
</reference>
<sequence length="215" mass="23830">MAAIAGMLILGVGPVRAESPVRVLFDFESGLQGWRPVAGLPAAGELIRLDSGLDGSACLQFGLNLPGEAGVAVKIGENWQPYQSLLFDLSVSDSAPADLECLVYLKDKEWLWYQSRPRRLEPGTRVVIGLGLSGVSLAWNPEGHKRPWNFYSTELINELGLKFLARQPGRAWIRLDNVRLDPGLFISFKFDRFRNETPEKVRAASYPGFLSGPRF</sequence>
<gene>
    <name evidence="1" type="ORF">BWY73_00220</name>
</gene>
<evidence type="ECO:0000313" key="1">
    <source>
        <dbReference type="EMBL" id="OPZ93619.1"/>
    </source>
</evidence>